<dbReference type="EMBL" id="JABFDB010000018">
    <property type="protein sequence ID" value="NYZ22410.1"/>
    <property type="molecule type" value="Genomic_DNA"/>
</dbReference>
<evidence type="ECO:0000256" key="2">
    <source>
        <dbReference type="ARBA" id="ARBA00004613"/>
    </source>
</evidence>
<evidence type="ECO:0000256" key="4">
    <source>
        <dbReference type="ARBA" id="ARBA00020071"/>
    </source>
</evidence>
<dbReference type="Proteomes" id="UP000584642">
    <property type="component" value="Unassembled WGS sequence"/>
</dbReference>
<keyword evidence="9" id="KW-1185">Reference proteome</keyword>
<keyword evidence="5" id="KW-0732">Signal</keyword>
<reference evidence="8 9" key="1">
    <citation type="submission" date="2020-05" db="EMBL/GenBank/DDBJ databases">
        <title>Azospirillum oleiclasticum sp. nov, a nitrogen-fixing and heavy crude oil-emulsifying bacterium isolated from the crude oil of Yumen Oilfield.</title>
        <authorList>
            <person name="Wu D."/>
            <person name="Cai M."/>
            <person name="Zhang X."/>
        </authorList>
    </citation>
    <scope>NUCLEOTIDE SEQUENCE [LARGE SCALE GENOMIC DNA]</scope>
    <source>
        <strain evidence="8 9">ROY-1-1-2</strain>
    </source>
</reference>
<proteinExistence type="inferred from homology"/>
<dbReference type="RefSeq" id="WP_180284190.1">
    <property type="nucleotide sequence ID" value="NZ_JABFDB010000018.1"/>
</dbReference>
<evidence type="ECO:0000256" key="3">
    <source>
        <dbReference type="ARBA" id="ARBA00010973"/>
    </source>
</evidence>
<comment type="subcellular location">
    <subcellularLocation>
        <location evidence="2">Secreted</location>
    </subcellularLocation>
</comment>
<comment type="similarity">
    <text evidence="3">Belongs to the polysaccharide deacetylase family.</text>
</comment>
<dbReference type="PANTHER" id="PTHR34216:SF3">
    <property type="entry name" value="POLY-BETA-1,6-N-ACETYL-D-GLUCOSAMINE N-DEACETYLASE"/>
    <property type="match status" value="1"/>
</dbReference>
<evidence type="ECO:0000259" key="7">
    <source>
        <dbReference type="Pfam" id="PF01522"/>
    </source>
</evidence>
<comment type="caution">
    <text evidence="8">The sequence shown here is derived from an EMBL/GenBank/DDBJ whole genome shotgun (WGS) entry which is preliminary data.</text>
</comment>
<comment type="function">
    <text evidence="1">Is involved in generating a small heat-stable compound (Nod), an acylated oligomer of N-acetylglucosamine, that stimulates mitosis in various plant protoplasts.</text>
</comment>
<dbReference type="InterPro" id="IPR011330">
    <property type="entry name" value="Glyco_hydro/deAcase_b/a-brl"/>
</dbReference>
<dbReference type="PANTHER" id="PTHR34216">
    <property type="match status" value="1"/>
</dbReference>
<evidence type="ECO:0000313" key="9">
    <source>
        <dbReference type="Proteomes" id="UP000584642"/>
    </source>
</evidence>
<evidence type="ECO:0000256" key="1">
    <source>
        <dbReference type="ARBA" id="ARBA00003236"/>
    </source>
</evidence>
<sequence>MKTALGTLARWTGLEAVMRFARARRNVTVVVYHNPDPETLRSHLAWFQRRYRFTTMDAVADALESGRWGDLPRYPLVVTFDDGHRANAKLEPVLREFGVRPTIYLCSRIIGTHRPYWWQTPAAERLGVEALKRLPDRERRARLATAGNDPERDGDDRQAMSWEEVRALTPVCDFGAHTRNHPILVRCDDRQCADEIAYCKSEVEAFLQRPCQHFAYPNGDFGDREVAVLRQAGYRTARTIEPGWNGPDADPMRLKAFPVSDNVPVSWLAVQMTGIPAWLRGIRDARRAAEGGIPSGQPVPVA</sequence>
<dbReference type="CDD" id="cd10918">
    <property type="entry name" value="CE4_NodB_like_5s_6s"/>
    <property type="match status" value="1"/>
</dbReference>
<evidence type="ECO:0000256" key="6">
    <source>
        <dbReference type="ARBA" id="ARBA00032976"/>
    </source>
</evidence>
<protein>
    <recommendedName>
        <fullName evidence="4">Chitooligosaccharide deacetylase</fullName>
    </recommendedName>
    <alternativeName>
        <fullName evidence="6">Nodulation protein B</fullName>
    </alternativeName>
</protein>
<dbReference type="Pfam" id="PF01522">
    <property type="entry name" value="Polysacc_deac_1"/>
    <property type="match status" value="1"/>
</dbReference>
<organism evidence="8 9">
    <name type="scientific">Azospirillum oleiclasticum</name>
    <dbReference type="NCBI Taxonomy" id="2735135"/>
    <lineage>
        <taxon>Bacteria</taxon>
        <taxon>Pseudomonadati</taxon>
        <taxon>Pseudomonadota</taxon>
        <taxon>Alphaproteobacteria</taxon>
        <taxon>Rhodospirillales</taxon>
        <taxon>Azospirillaceae</taxon>
        <taxon>Azospirillum</taxon>
    </lineage>
</organism>
<evidence type="ECO:0000313" key="8">
    <source>
        <dbReference type="EMBL" id="NYZ22410.1"/>
    </source>
</evidence>
<feature type="domain" description="NodB homology" evidence="7">
    <location>
        <begin position="75"/>
        <end position="236"/>
    </location>
</feature>
<name>A0ABX2TDL8_9PROT</name>
<gene>
    <name evidence="8" type="ORF">HND93_22100</name>
</gene>
<dbReference type="InterPro" id="IPR002509">
    <property type="entry name" value="NODB_dom"/>
</dbReference>
<dbReference type="SUPFAM" id="SSF88713">
    <property type="entry name" value="Glycoside hydrolase/deacetylase"/>
    <property type="match status" value="1"/>
</dbReference>
<dbReference type="Gene3D" id="3.20.20.370">
    <property type="entry name" value="Glycoside hydrolase/deacetylase"/>
    <property type="match status" value="1"/>
</dbReference>
<dbReference type="InterPro" id="IPR051398">
    <property type="entry name" value="Polysacch_Deacetylase"/>
</dbReference>
<evidence type="ECO:0000256" key="5">
    <source>
        <dbReference type="ARBA" id="ARBA00022729"/>
    </source>
</evidence>
<accession>A0ABX2TDL8</accession>